<dbReference type="PANTHER" id="PTHR42681:SF1">
    <property type="entry name" value="MALONYL-COA-ACYL CARRIER PROTEIN TRANSACYLASE, MITOCHONDRIAL"/>
    <property type="match status" value="1"/>
</dbReference>
<dbReference type="InterPro" id="IPR014043">
    <property type="entry name" value="Acyl_transferase_dom"/>
</dbReference>
<comment type="caution">
    <text evidence="7">The sequence shown here is derived from an EMBL/GenBank/DDBJ whole genome shotgun (WGS) entry which is preliminary data.</text>
</comment>
<dbReference type="GO" id="GO:0005829">
    <property type="term" value="C:cytosol"/>
    <property type="evidence" value="ECO:0007669"/>
    <property type="project" value="TreeGrafter"/>
</dbReference>
<proteinExistence type="inferred from homology"/>
<dbReference type="AlphaFoldDB" id="A0A2N1PTJ0"/>
<comment type="similarity">
    <text evidence="4">Belongs to the fabD family.</text>
</comment>
<dbReference type="PANTHER" id="PTHR42681">
    <property type="entry name" value="MALONYL-COA-ACYL CARRIER PROTEIN TRANSACYLASE, MITOCHONDRIAL"/>
    <property type="match status" value="1"/>
</dbReference>
<dbReference type="InterPro" id="IPR016035">
    <property type="entry name" value="Acyl_Trfase/lysoPLipase"/>
</dbReference>
<comment type="catalytic activity">
    <reaction evidence="3 4">
        <text>holo-[ACP] + malonyl-CoA = malonyl-[ACP] + CoA</text>
        <dbReference type="Rhea" id="RHEA:41792"/>
        <dbReference type="Rhea" id="RHEA-COMP:9623"/>
        <dbReference type="Rhea" id="RHEA-COMP:9685"/>
        <dbReference type="ChEBI" id="CHEBI:57287"/>
        <dbReference type="ChEBI" id="CHEBI:57384"/>
        <dbReference type="ChEBI" id="CHEBI:64479"/>
        <dbReference type="ChEBI" id="CHEBI:78449"/>
        <dbReference type="EC" id="2.3.1.39"/>
    </reaction>
</comment>
<protein>
    <recommendedName>
        <fullName evidence="4">Malonyl CoA-acyl carrier protein transacylase</fullName>
        <ecNumber evidence="4">2.3.1.39</ecNumber>
    </recommendedName>
</protein>
<evidence type="ECO:0000256" key="5">
    <source>
        <dbReference type="PIRSR" id="PIRSR000446-1"/>
    </source>
</evidence>
<dbReference type="InterPro" id="IPR001227">
    <property type="entry name" value="Ac_transferase_dom_sf"/>
</dbReference>
<feature type="active site" evidence="5">
    <location>
        <position position="91"/>
    </location>
</feature>
<organism evidence="7 8">
    <name type="scientific">Candidatus Wallbacteria bacterium HGW-Wallbacteria-1</name>
    <dbReference type="NCBI Taxonomy" id="2013854"/>
    <lineage>
        <taxon>Bacteria</taxon>
        <taxon>Candidatus Walliibacteriota</taxon>
    </lineage>
</organism>
<dbReference type="InterPro" id="IPR024925">
    <property type="entry name" value="Malonyl_CoA-ACP_transAc"/>
</dbReference>
<sequence>MTRTALVFPGQGSQYVGMGKDLCEAYPVARETFDIANEIMGFDIAKLCFEGPEEELRQTRVTQPAIFTHSMAVFRVLKSLGIKFHGALGHSLGEYGALVAADVISFEDGLRLVKARGEFMQSASVGDGPMAAIIGLDYDRVRELCSELEGDLVAEAAIQNGPGQVVVAGHPQAVARIAELAQEAGARRAMILNTSGPFHSSLMAESAGRFEEYLGDFTLCNANCVFIPNTTAEVTSDASTIRRNLVDQVSQTVLWEDSINKAWSEGLDTFIEVGPGKVLFGLIRKIVKPAALHAVGEASQVEKLLADFPEAFSATAEMEA</sequence>
<dbReference type="EC" id="2.3.1.39" evidence="4"/>
<dbReference type="InterPro" id="IPR004410">
    <property type="entry name" value="Malonyl_CoA-ACP_transAc_FabD"/>
</dbReference>
<dbReference type="EMBL" id="PGXC01000002">
    <property type="protein sequence ID" value="PKK91657.1"/>
    <property type="molecule type" value="Genomic_DNA"/>
</dbReference>
<evidence type="ECO:0000259" key="6">
    <source>
        <dbReference type="SMART" id="SM00827"/>
    </source>
</evidence>
<evidence type="ECO:0000256" key="2">
    <source>
        <dbReference type="ARBA" id="ARBA00023315"/>
    </source>
</evidence>
<dbReference type="Pfam" id="PF00698">
    <property type="entry name" value="Acyl_transf_1"/>
    <property type="match status" value="1"/>
</dbReference>
<dbReference type="PIRSF" id="PIRSF000446">
    <property type="entry name" value="Mct"/>
    <property type="match status" value="1"/>
</dbReference>
<dbReference type="SUPFAM" id="SSF55048">
    <property type="entry name" value="Probable ACP-binding domain of malonyl-CoA ACP transacylase"/>
    <property type="match status" value="1"/>
</dbReference>
<dbReference type="InterPro" id="IPR016036">
    <property type="entry name" value="Malonyl_transacylase_ACP-bd"/>
</dbReference>
<dbReference type="Gene3D" id="3.40.366.10">
    <property type="entry name" value="Malonyl-Coenzyme A Acyl Carrier Protein, domain 2"/>
    <property type="match status" value="1"/>
</dbReference>
<dbReference type="SMART" id="SM00827">
    <property type="entry name" value="PKS_AT"/>
    <property type="match status" value="1"/>
</dbReference>
<keyword evidence="2 4" id="KW-0012">Acyltransferase</keyword>
<dbReference type="NCBIfam" id="TIGR00128">
    <property type="entry name" value="fabD"/>
    <property type="match status" value="1"/>
</dbReference>
<feature type="active site" evidence="5">
    <location>
        <position position="199"/>
    </location>
</feature>
<dbReference type="FunFam" id="3.30.70.250:FF:000001">
    <property type="entry name" value="Malonyl CoA-acyl carrier protein transacylase"/>
    <property type="match status" value="1"/>
</dbReference>
<dbReference type="Proteomes" id="UP000233256">
    <property type="component" value="Unassembled WGS sequence"/>
</dbReference>
<reference evidence="7 8" key="1">
    <citation type="journal article" date="2017" name="ISME J.">
        <title>Potential for microbial H2 and metal transformations associated with novel bacteria and archaea in deep terrestrial subsurface sediments.</title>
        <authorList>
            <person name="Hernsdorf A.W."/>
            <person name="Amano Y."/>
            <person name="Miyakawa K."/>
            <person name="Ise K."/>
            <person name="Suzuki Y."/>
            <person name="Anantharaman K."/>
            <person name="Probst A."/>
            <person name="Burstein D."/>
            <person name="Thomas B.C."/>
            <person name="Banfield J.F."/>
        </authorList>
    </citation>
    <scope>NUCLEOTIDE SEQUENCE [LARGE SCALE GENOMIC DNA]</scope>
    <source>
        <strain evidence="7">HGW-Wallbacteria-1</strain>
    </source>
</reference>
<evidence type="ECO:0000313" key="7">
    <source>
        <dbReference type="EMBL" id="PKK91657.1"/>
    </source>
</evidence>
<dbReference type="InterPro" id="IPR050858">
    <property type="entry name" value="Mal-CoA-ACP_Trans/PKS_FabD"/>
</dbReference>
<evidence type="ECO:0000313" key="8">
    <source>
        <dbReference type="Proteomes" id="UP000233256"/>
    </source>
</evidence>
<name>A0A2N1PTJ0_9BACT</name>
<evidence type="ECO:0000256" key="1">
    <source>
        <dbReference type="ARBA" id="ARBA00022679"/>
    </source>
</evidence>
<dbReference type="SUPFAM" id="SSF52151">
    <property type="entry name" value="FabD/lysophospholipase-like"/>
    <property type="match status" value="1"/>
</dbReference>
<feature type="domain" description="Malonyl-CoA:ACP transacylase (MAT)" evidence="6">
    <location>
        <begin position="7"/>
        <end position="317"/>
    </location>
</feature>
<dbReference type="GO" id="GO:0006633">
    <property type="term" value="P:fatty acid biosynthetic process"/>
    <property type="evidence" value="ECO:0007669"/>
    <property type="project" value="TreeGrafter"/>
</dbReference>
<accession>A0A2N1PTJ0</accession>
<gene>
    <name evidence="7" type="primary">fabD</name>
    <name evidence="7" type="ORF">CVV64_03040</name>
</gene>
<evidence type="ECO:0000256" key="4">
    <source>
        <dbReference type="PIRNR" id="PIRNR000446"/>
    </source>
</evidence>
<dbReference type="Gene3D" id="3.30.70.250">
    <property type="entry name" value="Malonyl-CoA ACP transacylase, ACP-binding"/>
    <property type="match status" value="1"/>
</dbReference>
<dbReference type="GO" id="GO:0004314">
    <property type="term" value="F:[acyl-carrier-protein] S-malonyltransferase activity"/>
    <property type="evidence" value="ECO:0007669"/>
    <property type="project" value="UniProtKB-EC"/>
</dbReference>
<keyword evidence="1 4" id="KW-0808">Transferase</keyword>
<evidence type="ECO:0000256" key="3">
    <source>
        <dbReference type="ARBA" id="ARBA00048462"/>
    </source>
</evidence>